<evidence type="ECO:0000256" key="5">
    <source>
        <dbReference type="ARBA" id="ARBA00023136"/>
    </source>
</evidence>
<evidence type="ECO:0000313" key="9">
    <source>
        <dbReference type="Proteomes" id="UP001501706"/>
    </source>
</evidence>
<gene>
    <name evidence="8" type="ORF">GCM10009097_40400</name>
</gene>
<proteinExistence type="predicted"/>
<evidence type="ECO:0000256" key="7">
    <source>
        <dbReference type="SAM" id="Phobius"/>
    </source>
</evidence>
<evidence type="ECO:0008006" key="10">
    <source>
        <dbReference type="Google" id="ProtNLM"/>
    </source>
</evidence>
<dbReference type="Proteomes" id="UP001501706">
    <property type="component" value="Unassembled WGS sequence"/>
</dbReference>
<evidence type="ECO:0000256" key="2">
    <source>
        <dbReference type="ARBA" id="ARBA00022475"/>
    </source>
</evidence>
<evidence type="ECO:0000256" key="1">
    <source>
        <dbReference type="ARBA" id="ARBA00004651"/>
    </source>
</evidence>
<evidence type="ECO:0000256" key="6">
    <source>
        <dbReference type="SAM" id="MobiDB-lite"/>
    </source>
</evidence>
<feature type="transmembrane region" description="Helical" evidence="7">
    <location>
        <begin position="145"/>
        <end position="165"/>
    </location>
</feature>
<keyword evidence="2" id="KW-1003">Cell membrane</keyword>
<dbReference type="InterPro" id="IPR005598">
    <property type="entry name" value="ATP_synth_I"/>
</dbReference>
<feature type="compositionally biased region" description="Low complexity" evidence="6">
    <location>
        <begin position="15"/>
        <end position="25"/>
    </location>
</feature>
<sequence length="199" mass="21456">MKTVEDDPRPSDAYGKAASKSGAKGTAQQETSSARDHREAGEPDPWGWEARDAERLRSNEQVEPLRLTEAERTILRRQAVRDLLHAIIVQVAVSIVVAVLAYVVSGSAAGLSALAGAAAYVIPNALFAFRLILSVQKPGGANPATFFFGEFFKIAVAVVFIVAAAKFGREWLVWPAFLAGLVCALKSQWLVLAFGKKMD</sequence>
<dbReference type="Pfam" id="PF03899">
    <property type="entry name" value="ATP-synt_I"/>
    <property type="match status" value="1"/>
</dbReference>
<comment type="subcellular location">
    <subcellularLocation>
        <location evidence="1">Cell membrane</location>
        <topology evidence="1">Multi-pass membrane protein</topology>
    </subcellularLocation>
</comment>
<accession>A0ABN1CIC7</accession>
<name>A0ABN1CIC7_9BURK</name>
<feature type="region of interest" description="Disordered" evidence="6">
    <location>
        <begin position="1"/>
        <end position="50"/>
    </location>
</feature>
<keyword evidence="4 7" id="KW-1133">Transmembrane helix</keyword>
<organism evidence="8 9">
    <name type="scientific">Pigmentiphaga daeguensis</name>
    <dbReference type="NCBI Taxonomy" id="414049"/>
    <lineage>
        <taxon>Bacteria</taxon>
        <taxon>Pseudomonadati</taxon>
        <taxon>Pseudomonadota</taxon>
        <taxon>Betaproteobacteria</taxon>
        <taxon>Burkholderiales</taxon>
        <taxon>Alcaligenaceae</taxon>
        <taxon>Pigmentiphaga</taxon>
    </lineage>
</organism>
<feature type="transmembrane region" description="Helical" evidence="7">
    <location>
        <begin position="110"/>
        <end position="133"/>
    </location>
</feature>
<evidence type="ECO:0000313" key="8">
    <source>
        <dbReference type="EMBL" id="GAA0518768.1"/>
    </source>
</evidence>
<dbReference type="EMBL" id="BAAAEN010000017">
    <property type="protein sequence ID" value="GAA0518768.1"/>
    <property type="molecule type" value="Genomic_DNA"/>
</dbReference>
<keyword evidence="9" id="KW-1185">Reference proteome</keyword>
<feature type="compositionally biased region" description="Basic and acidic residues" evidence="6">
    <location>
        <begin position="1"/>
        <end position="10"/>
    </location>
</feature>
<feature type="transmembrane region" description="Helical" evidence="7">
    <location>
        <begin position="83"/>
        <end position="104"/>
    </location>
</feature>
<protein>
    <recommendedName>
        <fullName evidence="10">ATP synthase protein I</fullName>
    </recommendedName>
</protein>
<dbReference type="RefSeq" id="WP_087840375.1">
    <property type="nucleotide sequence ID" value="NZ_BAAAEN010000017.1"/>
</dbReference>
<evidence type="ECO:0000256" key="4">
    <source>
        <dbReference type="ARBA" id="ARBA00022989"/>
    </source>
</evidence>
<keyword evidence="5 7" id="KW-0472">Membrane</keyword>
<feature type="transmembrane region" description="Helical" evidence="7">
    <location>
        <begin position="171"/>
        <end position="194"/>
    </location>
</feature>
<comment type="caution">
    <text evidence="8">The sequence shown here is derived from an EMBL/GenBank/DDBJ whole genome shotgun (WGS) entry which is preliminary data.</text>
</comment>
<evidence type="ECO:0000256" key="3">
    <source>
        <dbReference type="ARBA" id="ARBA00022692"/>
    </source>
</evidence>
<keyword evidence="3 7" id="KW-0812">Transmembrane</keyword>
<reference evidence="8 9" key="1">
    <citation type="journal article" date="2019" name="Int. J. Syst. Evol. Microbiol.">
        <title>The Global Catalogue of Microorganisms (GCM) 10K type strain sequencing project: providing services to taxonomists for standard genome sequencing and annotation.</title>
        <authorList>
            <consortium name="The Broad Institute Genomics Platform"/>
            <consortium name="The Broad Institute Genome Sequencing Center for Infectious Disease"/>
            <person name="Wu L."/>
            <person name="Ma J."/>
        </authorList>
    </citation>
    <scope>NUCLEOTIDE SEQUENCE [LARGE SCALE GENOMIC DNA]</scope>
    <source>
        <strain evidence="8 9">JCM 14330</strain>
    </source>
</reference>